<reference evidence="3 4" key="1">
    <citation type="submission" date="2019-09" db="EMBL/GenBank/DDBJ databases">
        <title>A chromosome-level genome assembly of the Chinese tupelo Nyssa sinensis.</title>
        <authorList>
            <person name="Yang X."/>
            <person name="Kang M."/>
            <person name="Yang Y."/>
            <person name="Xiong H."/>
            <person name="Wang M."/>
            <person name="Zhang Z."/>
            <person name="Wang Z."/>
            <person name="Wu H."/>
            <person name="Ma T."/>
            <person name="Liu J."/>
            <person name="Xi Z."/>
        </authorList>
    </citation>
    <scope>NUCLEOTIDE SEQUENCE [LARGE SCALE GENOMIC DNA]</scope>
    <source>
        <strain evidence="3">J267</strain>
        <tissue evidence="3">Leaf</tissue>
    </source>
</reference>
<dbReference type="InterPro" id="IPR036047">
    <property type="entry name" value="F-box-like_dom_sf"/>
</dbReference>
<dbReference type="InterPro" id="IPR001810">
    <property type="entry name" value="F-box_dom"/>
</dbReference>
<dbReference type="Proteomes" id="UP000325577">
    <property type="component" value="Linkage Group LG18"/>
</dbReference>
<protein>
    <submittedName>
        <fullName evidence="3">Uncharacterized protein</fullName>
    </submittedName>
</protein>
<organism evidence="3 4">
    <name type="scientific">Nyssa sinensis</name>
    <dbReference type="NCBI Taxonomy" id="561372"/>
    <lineage>
        <taxon>Eukaryota</taxon>
        <taxon>Viridiplantae</taxon>
        <taxon>Streptophyta</taxon>
        <taxon>Embryophyta</taxon>
        <taxon>Tracheophyta</taxon>
        <taxon>Spermatophyta</taxon>
        <taxon>Magnoliopsida</taxon>
        <taxon>eudicotyledons</taxon>
        <taxon>Gunneridae</taxon>
        <taxon>Pentapetalae</taxon>
        <taxon>asterids</taxon>
        <taxon>Cornales</taxon>
        <taxon>Nyssaceae</taxon>
        <taxon>Nyssa</taxon>
    </lineage>
</organism>
<dbReference type="SUPFAM" id="SSF81383">
    <property type="entry name" value="F-box domain"/>
    <property type="match status" value="1"/>
</dbReference>
<feature type="domain" description="F-box" evidence="2">
    <location>
        <begin position="16"/>
        <end position="54"/>
    </location>
</feature>
<evidence type="ECO:0000259" key="2">
    <source>
        <dbReference type="Pfam" id="PF12937"/>
    </source>
</evidence>
<dbReference type="NCBIfam" id="TIGR01640">
    <property type="entry name" value="F_box_assoc_1"/>
    <property type="match status" value="1"/>
</dbReference>
<feature type="domain" description="F-box associated beta-propeller type 3" evidence="1">
    <location>
        <begin position="93"/>
        <end position="347"/>
    </location>
</feature>
<proteinExistence type="predicted"/>
<evidence type="ECO:0000259" key="1">
    <source>
        <dbReference type="Pfam" id="PF08268"/>
    </source>
</evidence>
<evidence type="ECO:0000313" key="3">
    <source>
        <dbReference type="EMBL" id="KAA8534573.1"/>
    </source>
</evidence>
<keyword evidence="4" id="KW-1185">Reference proteome</keyword>
<dbReference type="Pfam" id="PF12937">
    <property type="entry name" value="F-box-like"/>
    <property type="match status" value="1"/>
</dbReference>
<dbReference type="InterPro" id="IPR050796">
    <property type="entry name" value="SCF_F-box_component"/>
</dbReference>
<gene>
    <name evidence="3" type="ORF">F0562_032090</name>
</gene>
<dbReference type="InterPro" id="IPR017451">
    <property type="entry name" value="F-box-assoc_interact_dom"/>
</dbReference>
<dbReference type="PANTHER" id="PTHR31672">
    <property type="entry name" value="BNACNNG10540D PROTEIN"/>
    <property type="match status" value="1"/>
</dbReference>
<dbReference type="PANTHER" id="PTHR31672:SF11">
    <property type="entry name" value="F-BOX PROTEIN CPR1-LIKE ISOFORM X2"/>
    <property type="match status" value="1"/>
</dbReference>
<dbReference type="Gene3D" id="1.20.1280.50">
    <property type="match status" value="1"/>
</dbReference>
<dbReference type="InterPro" id="IPR013187">
    <property type="entry name" value="F-box-assoc_dom_typ3"/>
</dbReference>
<evidence type="ECO:0000313" key="4">
    <source>
        <dbReference type="Proteomes" id="UP000325577"/>
    </source>
</evidence>
<dbReference type="Pfam" id="PF08268">
    <property type="entry name" value="FBA_3"/>
    <property type="match status" value="1"/>
</dbReference>
<accession>A0A5J5AUJ5</accession>
<dbReference type="OrthoDB" id="1918594at2759"/>
<sequence>MATDKKTKAQDSTTPYLPEELIIKILVRLPAKVLHRSMKLVCKQWACIICDPLFIEAHLCQSKTGLFIGSVGSSCHAHFLEIKCGEFRVTDLRVRFPGRMVASCDGVSLFNDPNSHRSFYVANPATLQVTTLPHLDVPPNPLYYSSCIARIPSTGKFKVVHSYKDLHLEYHWLVLTVGIDNSWRKINCQQAFGNDEIELDCFPVSVAGVIYWTDYDFQLNGINYFLAMDMEDETIVKVPIPSGCAEPCVYLQMGDFLSCFTTNLPTSQFDILVLKDLQKGEWVKVYEIGMEVGRDVPQDLFFVLPLGWLNNDEVLVLEALTFQGDLHLAYDVKKKETRVVDLSVCGSNFLPHIHIDSLISWMT</sequence>
<dbReference type="AlphaFoldDB" id="A0A5J5AUJ5"/>
<dbReference type="EMBL" id="CM018041">
    <property type="protein sequence ID" value="KAA8534573.1"/>
    <property type="molecule type" value="Genomic_DNA"/>
</dbReference>
<name>A0A5J5AUJ5_9ASTE</name>